<organism evidence="1">
    <name type="scientific">Candidatus Berkiella aquae</name>
    <dbReference type="NCBI Taxonomy" id="295108"/>
    <lineage>
        <taxon>Bacteria</taxon>
        <taxon>Pseudomonadati</taxon>
        <taxon>Pseudomonadota</taxon>
        <taxon>Gammaproteobacteria</taxon>
        <taxon>Candidatus Berkiellales</taxon>
        <taxon>Candidatus Berkiellaceae</taxon>
        <taxon>Candidatus Berkiella</taxon>
    </lineage>
</organism>
<sequence length="61" mass="6938">MQYKGLIAKYYYDVRSGVFIGEVINTLEVIVFSASTLDKLEMAMRDAIDDYLALSEIQIVN</sequence>
<dbReference type="SUPFAM" id="SSF143100">
    <property type="entry name" value="TTHA1013/TTHA0281-like"/>
    <property type="match status" value="1"/>
</dbReference>
<dbReference type="AlphaFoldDB" id="A0A0Q9YCM6"/>
<reference evidence="2" key="3">
    <citation type="submission" date="2021-06" db="EMBL/GenBank/DDBJ databases">
        <title>Genomic Description and Analysis of Intracellular Bacteria, Candidatus Berkiella cookevillensis and Candidatus Berkiella aquae.</title>
        <authorList>
            <person name="Kidane D.T."/>
            <person name="Mehari Y.T."/>
            <person name="Rice F.C."/>
            <person name="Arivett B.A."/>
            <person name="Farone A.L."/>
            <person name="Berk S.G."/>
            <person name="Farone M.B."/>
        </authorList>
    </citation>
    <scope>NUCLEOTIDE SEQUENCE</scope>
    <source>
        <strain evidence="2">HT99</strain>
    </source>
</reference>
<evidence type="ECO:0000313" key="1">
    <source>
        <dbReference type="EMBL" id="KRG17561.1"/>
    </source>
</evidence>
<proteinExistence type="predicted"/>
<gene>
    <name evidence="2" type="ORF">HT99x_001725</name>
    <name evidence="1" type="ORF">HT99x_03171</name>
</gene>
<dbReference type="OrthoDB" id="5297106at2"/>
<reference evidence="1" key="1">
    <citation type="submission" date="2015-09" db="EMBL/GenBank/DDBJ databases">
        <title>Draft Genome Sequences of Two Novel Amoeba-resistant Intranuclear Bacteria, Candidatus Berkiella cookevillensis and Candidatus Berkiella aquae.</title>
        <authorList>
            <person name="Mehari Y.T."/>
            <person name="Arivett B.A."/>
            <person name="Farone A.L."/>
            <person name="Gunderson J.H."/>
            <person name="Farone M.B."/>
        </authorList>
    </citation>
    <scope>NUCLEOTIDE SEQUENCE [LARGE SCALE GENOMIC DNA]</scope>
    <source>
        <strain evidence="1">HT99</strain>
    </source>
</reference>
<dbReference type="InterPro" id="IPR035069">
    <property type="entry name" value="TTHA1013/TTHA0281-like"/>
</dbReference>
<protein>
    <recommendedName>
        <fullName evidence="4">HicB family protein</fullName>
    </recommendedName>
</protein>
<dbReference type="STRING" id="295108.HT99x_03171"/>
<accession>A0A0Q9YCM6</accession>
<dbReference type="EMBL" id="LKAJ01000027">
    <property type="protein sequence ID" value="KRG17561.1"/>
    <property type="molecule type" value="Genomic_DNA"/>
</dbReference>
<name>A0A0Q9YCM6_9GAMM</name>
<evidence type="ECO:0008006" key="4">
    <source>
        <dbReference type="Google" id="ProtNLM"/>
    </source>
</evidence>
<reference evidence="2" key="2">
    <citation type="journal article" date="2016" name="Genome Announc.">
        <title>Draft Genome Sequences of Two Novel Amoeba-Resistant Intranuclear Bacteria, 'Candidatus Berkiella cookevillensis' and 'Candidatus Berkiella aquae'.</title>
        <authorList>
            <person name="Mehari Y.T."/>
            <person name="Arivett B.A."/>
            <person name="Farone A.L."/>
            <person name="Gunderson J.H."/>
            <person name="Farone M.B."/>
        </authorList>
    </citation>
    <scope>NUCLEOTIDE SEQUENCE</scope>
    <source>
        <strain evidence="2">HT99</strain>
    </source>
</reference>
<evidence type="ECO:0000313" key="2">
    <source>
        <dbReference type="EMBL" id="MCS5710140.1"/>
    </source>
</evidence>
<keyword evidence="3" id="KW-1185">Reference proteome</keyword>
<dbReference type="EMBL" id="LKAJ02000001">
    <property type="protein sequence ID" value="MCS5710140.1"/>
    <property type="molecule type" value="Genomic_DNA"/>
</dbReference>
<dbReference type="RefSeq" id="WP_075067753.1">
    <property type="nucleotide sequence ID" value="NZ_LKAJ02000001.1"/>
</dbReference>
<comment type="caution">
    <text evidence="1">The sequence shown here is derived from an EMBL/GenBank/DDBJ whole genome shotgun (WGS) entry which is preliminary data.</text>
</comment>
<dbReference type="Proteomes" id="UP000051497">
    <property type="component" value="Unassembled WGS sequence"/>
</dbReference>
<evidence type="ECO:0000313" key="3">
    <source>
        <dbReference type="Proteomes" id="UP000051497"/>
    </source>
</evidence>